<evidence type="ECO:0000256" key="7">
    <source>
        <dbReference type="RuleBase" id="RU362120"/>
    </source>
</evidence>
<dbReference type="InterPro" id="IPR022675">
    <property type="entry name" value="G6P_DH_C"/>
</dbReference>
<comment type="pathway">
    <text evidence="1 7">Carbohydrate degradation; pentose phosphate pathway; D-ribulose 5-phosphate from D-glucose 6-phosphate (oxidative stage): step 1/3.</text>
</comment>
<comment type="function">
    <text evidence="7">Catalyzes the rate-limiting step of the oxidative pentose-phosphate pathway, which represents a route for the dissimilation of carbohydrates besides glycolysis.</text>
</comment>
<dbReference type="PANTHER" id="PTHR23429:SF0">
    <property type="entry name" value="GLUCOSE-6-PHOSPHATE 1-DEHYDROGENASE"/>
    <property type="match status" value="1"/>
</dbReference>
<dbReference type="AlphaFoldDB" id="A0A086JR99"/>
<comment type="catalytic activity">
    <reaction evidence="7">
        <text>D-glucose 6-phosphate + NADP(+) = 6-phospho-D-glucono-1,5-lactone + NADPH + H(+)</text>
        <dbReference type="Rhea" id="RHEA:15841"/>
        <dbReference type="ChEBI" id="CHEBI:15378"/>
        <dbReference type="ChEBI" id="CHEBI:57783"/>
        <dbReference type="ChEBI" id="CHEBI:57955"/>
        <dbReference type="ChEBI" id="CHEBI:58349"/>
        <dbReference type="ChEBI" id="CHEBI:61548"/>
        <dbReference type="EC" id="1.1.1.49"/>
    </reaction>
</comment>
<dbReference type="SUPFAM" id="SSF55347">
    <property type="entry name" value="Glyceraldehyde-3-phosphate dehydrogenase-like, C-terminal domain"/>
    <property type="match status" value="1"/>
</dbReference>
<dbReference type="UniPathway" id="UPA00115">
    <property type="reaction ID" value="UER00408"/>
</dbReference>
<dbReference type="VEuPathDB" id="ToxoDB:TGDOM2_278830"/>
<dbReference type="SMR" id="A0A086JR99"/>
<dbReference type="CDD" id="cd01400">
    <property type="entry name" value="6PGL"/>
    <property type="match status" value="1"/>
</dbReference>
<keyword evidence="6 7" id="KW-0119">Carbohydrate metabolism</keyword>
<evidence type="ECO:0000256" key="5">
    <source>
        <dbReference type="ARBA" id="ARBA00023002"/>
    </source>
</evidence>
<evidence type="ECO:0000256" key="1">
    <source>
        <dbReference type="ARBA" id="ARBA00004937"/>
    </source>
</evidence>
<dbReference type="InterPro" id="IPR005900">
    <property type="entry name" value="6-phosphogluconolactonase_DevB"/>
</dbReference>
<dbReference type="PROSITE" id="PS00069">
    <property type="entry name" value="G6P_DEHYDROGENASE"/>
    <property type="match status" value="1"/>
</dbReference>
<organism evidence="12 13">
    <name type="scientific">Toxoplasma gondii GAB2-2007-GAL-DOM2</name>
    <dbReference type="NCBI Taxonomy" id="1130820"/>
    <lineage>
        <taxon>Eukaryota</taxon>
        <taxon>Sar</taxon>
        <taxon>Alveolata</taxon>
        <taxon>Apicomplexa</taxon>
        <taxon>Conoidasida</taxon>
        <taxon>Coccidia</taxon>
        <taxon>Eucoccidiorida</taxon>
        <taxon>Eimeriorina</taxon>
        <taxon>Sarcocystidae</taxon>
        <taxon>Toxoplasma</taxon>
    </lineage>
</organism>
<dbReference type="SUPFAM" id="SSF100950">
    <property type="entry name" value="NagB/RpiA/CoA transferase-like"/>
    <property type="match status" value="1"/>
</dbReference>
<evidence type="ECO:0000256" key="8">
    <source>
        <dbReference type="SAM" id="MobiDB-lite"/>
    </source>
</evidence>
<keyword evidence="5 7" id="KW-0560">Oxidoreductase</keyword>
<dbReference type="InterPro" id="IPR036291">
    <property type="entry name" value="NAD(P)-bd_dom_sf"/>
</dbReference>
<evidence type="ECO:0000256" key="4">
    <source>
        <dbReference type="ARBA" id="ARBA00022857"/>
    </source>
</evidence>
<comment type="similarity">
    <text evidence="2 7">Belongs to the glucose-6-phosphate dehydrogenase family.</text>
</comment>
<dbReference type="GO" id="GO:0009051">
    <property type="term" value="P:pentose-phosphate shunt, oxidative branch"/>
    <property type="evidence" value="ECO:0007669"/>
    <property type="project" value="TreeGrafter"/>
</dbReference>
<evidence type="ECO:0000259" key="10">
    <source>
        <dbReference type="Pfam" id="PF01182"/>
    </source>
</evidence>
<dbReference type="InterPro" id="IPR006148">
    <property type="entry name" value="Glc/Gal-6P_isomerase"/>
</dbReference>
<gene>
    <name evidence="12" type="ORF">TGDOM2_278830</name>
</gene>
<dbReference type="GO" id="GO:0004345">
    <property type="term" value="F:glucose-6-phosphate dehydrogenase activity"/>
    <property type="evidence" value="ECO:0007669"/>
    <property type="project" value="UniProtKB-EC"/>
</dbReference>
<comment type="caution">
    <text evidence="12">The sequence shown here is derived from an EMBL/GenBank/DDBJ whole genome shotgun (WGS) entry which is preliminary data.</text>
</comment>
<protein>
    <recommendedName>
        <fullName evidence="7">Glucose-6-phosphate 1-dehydrogenase</fullName>
        <ecNumber evidence="7">1.1.1.49</ecNumber>
    </recommendedName>
</protein>
<dbReference type="EC" id="1.1.1.49" evidence="7"/>
<dbReference type="GO" id="GO:0017057">
    <property type="term" value="F:6-phosphogluconolactonase activity"/>
    <property type="evidence" value="ECO:0007669"/>
    <property type="project" value="InterPro"/>
</dbReference>
<evidence type="ECO:0000259" key="11">
    <source>
        <dbReference type="Pfam" id="PF02781"/>
    </source>
</evidence>
<dbReference type="Pfam" id="PF01182">
    <property type="entry name" value="Glucosamine_iso"/>
    <property type="match status" value="1"/>
</dbReference>
<evidence type="ECO:0000256" key="3">
    <source>
        <dbReference type="ARBA" id="ARBA00022526"/>
    </source>
</evidence>
<evidence type="ECO:0000256" key="6">
    <source>
        <dbReference type="ARBA" id="ARBA00023277"/>
    </source>
</evidence>
<dbReference type="InterPro" id="IPR019796">
    <property type="entry name" value="G6P_DH_AS"/>
</dbReference>
<evidence type="ECO:0000313" key="12">
    <source>
        <dbReference type="EMBL" id="KFG34667.1"/>
    </source>
</evidence>
<keyword evidence="3 7" id="KW-0313">Glucose metabolism</keyword>
<dbReference type="OrthoDB" id="60984at2759"/>
<feature type="compositionally biased region" description="Low complexity" evidence="8">
    <location>
        <begin position="25"/>
        <end position="36"/>
    </location>
</feature>
<evidence type="ECO:0000256" key="2">
    <source>
        <dbReference type="ARBA" id="ARBA00009975"/>
    </source>
</evidence>
<dbReference type="SUPFAM" id="SSF51735">
    <property type="entry name" value="NAD(P)-binding Rossmann-fold domains"/>
    <property type="match status" value="1"/>
</dbReference>
<evidence type="ECO:0000259" key="9">
    <source>
        <dbReference type="Pfam" id="PF00479"/>
    </source>
</evidence>
<sequence length="878" mass="98270">MYLPSKIGQKGDEVDKMKSANEEASPSGSSSGRSTKSSGVFPTFSVAAIPPRAAVSSLATRGIFDLSERPKEISCRNDDAFVAHGAYLLFNAIKRKLTESSYAKVVIGLSGGSTPLPIYSALRHLALASADHEPGRAATHLATAVPEFSEELQRDAKGSDSALDWTRVFFFLVDERYVHPTHADSNQRSIRKHLLGQPNGVACDQPGAECGGDVLPVPEKNLIFPDTSLPLEDCIVKYRSALLELLAATQQIDLVTLGLGPDGHIASIFPPLSEEDLKEQMNPNPIVLHTTTSRFAGFDRITVSLQLLCGAHQKVFFLKGDEKIRLWRDMQDDARSKSVAEFPALAVLQSGNVKVVAVPPLDVHEEHLQQQLRADRTFLSVVVLGASGDLAHKKTYPALFSLFCEGLLPPHFHIVGYARSKMTFDQFWEKISQKLKSLSSFFCRRASAIDLLASFKSHCSYLQGLYDRPADFANLGNHLKEVEGDAEQVGRVLYLALPPDVFLPSVKSYRQSCWNTKGWNRVVVEKPFGRDLKSSDKLSASLMALLREREIFRIDHYLGKEMSLSLTALRFANVAFMPLFHRDYVHSVRITFKEQSGTWRRGGYFDNYGIIRDVMQNHMIQLLTLVAMERPASLKDDDIRDEKVKVLKQMPPVKISETVLGQFTKSVDGQLPGYTDDDTVPKDSKTPTFCTCVLWINNERWSGVPFIFKAGKALESKTTEVRVQLREAPAGASFFHEPNLTPNELVILVQPHEAVYLKIHTKKPGLLSQGLQPTELDLSVMDRFDVERLPDAYERLLLDVIRGDKQNFVRTDELREAWRIFTPLLHEIEEKNIDPLPYPAGSSGPSASYDLIQKYYSYKQSNYKWTPPKRETSSDTVQ</sequence>
<accession>A0A086JR99</accession>
<dbReference type="EMBL" id="AHZU02001227">
    <property type="protein sequence ID" value="KFG34667.1"/>
    <property type="molecule type" value="Genomic_DNA"/>
</dbReference>
<dbReference type="GO" id="GO:0050661">
    <property type="term" value="F:NADP binding"/>
    <property type="evidence" value="ECO:0007669"/>
    <property type="project" value="InterPro"/>
</dbReference>
<dbReference type="Proteomes" id="UP000028837">
    <property type="component" value="Unassembled WGS sequence"/>
</dbReference>
<dbReference type="HAMAP" id="MF_00966">
    <property type="entry name" value="G6PD"/>
    <property type="match status" value="1"/>
</dbReference>
<feature type="region of interest" description="Disordered" evidence="8">
    <location>
        <begin position="1"/>
        <end position="36"/>
    </location>
</feature>
<feature type="domain" description="Glucosamine/galactosamine-6-phosphate isomerase" evidence="10">
    <location>
        <begin position="151"/>
        <end position="350"/>
    </location>
</feature>
<evidence type="ECO:0000313" key="13">
    <source>
        <dbReference type="Proteomes" id="UP000028837"/>
    </source>
</evidence>
<dbReference type="Gene3D" id="3.40.50.720">
    <property type="entry name" value="NAD(P)-binding Rossmann-like Domain"/>
    <property type="match status" value="1"/>
</dbReference>
<dbReference type="InterPro" id="IPR022674">
    <property type="entry name" value="G6P_DH_NAD-bd"/>
</dbReference>
<dbReference type="Gene3D" id="3.40.50.1360">
    <property type="match status" value="1"/>
</dbReference>
<keyword evidence="4 7" id="KW-0521">NADP</keyword>
<dbReference type="PRINTS" id="PR00079">
    <property type="entry name" value="G6PDHDRGNASE"/>
</dbReference>
<dbReference type="NCBIfam" id="TIGR00871">
    <property type="entry name" value="zwf"/>
    <property type="match status" value="1"/>
</dbReference>
<keyword evidence="12" id="KW-0378">Hydrolase</keyword>
<dbReference type="InterPro" id="IPR037171">
    <property type="entry name" value="NagB/RpiA_transferase-like"/>
</dbReference>
<dbReference type="Pfam" id="PF00479">
    <property type="entry name" value="G6PD_N"/>
    <property type="match status" value="1"/>
</dbReference>
<feature type="domain" description="Glucose-6-phosphate dehydrogenase NAD-binding" evidence="9">
    <location>
        <begin position="382"/>
        <end position="562"/>
    </location>
</feature>
<reference evidence="12 13" key="1">
    <citation type="submission" date="2014-02" db="EMBL/GenBank/DDBJ databases">
        <authorList>
            <person name="Sibley D."/>
            <person name="Venepally P."/>
            <person name="Karamycheva S."/>
            <person name="Hadjithomas M."/>
            <person name="Khan A."/>
            <person name="Brunk B."/>
            <person name="Roos D."/>
            <person name="Caler E."/>
            <person name="Lorenzi H."/>
        </authorList>
    </citation>
    <scope>NUCLEOTIDE SEQUENCE [LARGE SCALE GENOMIC DNA]</scope>
    <source>
        <strain evidence="12 13">GAB2-2007-GAL-DOM2</strain>
    </source>
</reference>
<name>A0A086JR99_TOXGO</name>
<dbReference type="GO" id="GO:0006006">
    <property type="term" value="P:glucose metabolic process"/>
    <property type="evidence" value="ECO:0007669"/>
    <property type="project" value="UniProtKB-KW"/>
</dbReference>
<dbReference type="PANTHER" id="PTHR23429">
    <property type="entry name" value="GLUCOSE-6-PHOSPHATE 1-DEHYDROGENASE G6PD"/>
    <property type="match status" value="1"/>
</dbReference>
<dbReference type="Gene3D" id="3.30.360.10">
    <property type="entry name" value="Dihydrodipicolinate Reductase, domain 2"/>
    <property type="match status" value="1"/>
</dbReference>
<proteinExistence type="inferred from homology"/>
<feature type="domain" description="Glucose-6-phosphate dehydrogenase C-terminal" evidence="11">
    <location>
        <begin position="568"/>
        <end position="855"/>
    </location>
</feature>
<feature type="compositionally biased region" description="Basic and acidic residues" evidence="8">
    <location>
        <begin position="9"/>
        <end position="21"/>
    </location>
</feature>
<dbReference type="InterPro" id="IPR001282">
    <property type="entry name" value="G6P_DH"/>
</dbReference>
<dbReference type="Pfam" id="PF02781">
    <property type="entry name" value="G6PD_C"/>
    <property type="match status" value="1"/>
</dbReference>